<keyword evidence="2" id="KW-1185">Reference proteome</keyword>
<gene>
    <name evidence="1" type="ORF">PPSIR1_06833</name>
</gene>
<sequence>GWGHSTFEGGAAVAEAAGVSELCLFHHDPSHDDGFMDALAARARRRFANTRVAAEGLVLALDGHLDGAAAPEASSSSTAA</sequence>
<evidence type="ECO:0000313" key="2">
    <source>
        <dbReference type="Proteomes" id="UP000005801"/>
    </source>
</evidence>
<name>A6GDM0_9BACT</name>
<dbReference type="AlphaFoldDB" id="A6GDM0"/>
<dbReference type="SUPFAM" id="SSF56281">
    <property type="entry name" value="Metallo-hydrolase/oxidoreductase"/>
    <property type="match status" value="1"/>
</dbReference>
<dbReference type="Gene3D" id="3.60.15.10">
    <property type="entry name" value="Ribonuclease Z/Hydroxyacylglutathione hydrolase-like"/>
    <property type="match status" value="1"/>
</dbReference>
<accession>A6GDM0</accession>
<dbReference type="eggNOG" id="COG1235">
    <property type="taxonomic scope" value="Bacteria"/>
</dbReference>
<dbReference type="EMBL" id="ABCS01000074">
    <property type="protein sequence ID" value="EDM76063.1"/>
    <property type="molecule type" value="Genomic_DNA"/>
</dbReference>
<dbReference type="Proteomes" id="UP000005801">
    <property type="component" value="Unassembled WGS sequence"/>
</dbReference>
<evidence type="ECO:0008006" key="3">
    <source>
        <dbReference type="Google" id="ProtNLM"/>
    </source>
</evidence>
<reference evidence="1 2" key="1">
    <citation type="submission" date="2007-06" db="EMBL/GenBank/DDBJ databases">
        <authorList>
            <person name="Shimkets L."/>
            <person name="Ferriera S."/>
            <person name="Johnson J."/>
            <person name="Kravitz S."/>
            <person name="Beeson K."/>
            <person name="Sutton G."/>
            <person name="Rogers Y.-H."/>
            <person name="Friedman R."/>
            <person name="Frazier M."/>
            <person name="Venter J.C."/>
        </authorList>
    </citation>
    <scope>NUCLEOTIDE SEQUENCE [LARGE SCALE GENOMIC DNA]</scope>
    <source>
        <strain evidence="1 2">SIR-1</strain>
    </source>
</reference>
<dbReference type="InterPro" id="IPR036866">
    <property type="entry name" value="RibonucZ/Hydroxyglut_hydro"/>
</dbReference>
<evidence type="ECO:0000313" key="1">
    <source>
        <dbReference type="EMBL" id="EDM76063.1"/>
    </source>
</evidence>
<feature type="non-terminal residue" evidence="1">
    <location>
        <position position="1"/>
    </location>
</feature>
<protein>
    <recommendedName>
        <fullName evidence="3">MBL fold metallo-hydrolase</fullName>
    </recommendedName>
</protein>
<organism evidence="1 2">
    <name type="scientific">Plesiocystis pacifica SIR-1</name>
    <dbReference type="NCBI Taxonomy" id="391625"/>
    <lineage>
        <taxon>Bacteria</taxon>
        <taxon>Pseudomonadati</taxon>
        <taxon>Myxococcota</taxon>
        <taxon>Polyangia</taxon>
        <taxon>Nannocystales</taxon>
        <taxon>Nannocystaceae</taxon>
        <taxon>Plesiocystis</taxon>
    </lineage>
</organism>
<comment type="caution">
    <text evidence="1">The sequence shown here is derived from an EMBL/GenBank/DDBJ whole genome shotgun (WGS) entry which is preliminary data.</text>
</comment>
<proteinExistence type="predicted"/>